<evidence type="ECO:0000313" key="2">
    <source>
        <dbReference type="Proteomes" id="UP000017836"/>
    </source>
</evidence>
<sequence length="61" mass="7239">MHFPAGTNWKLWHQSGTAPARLGWKRGKLQHRYARTKLKFWKLMQVHYNKPPVQLLSQNLG</sequence>
<accession>W1P0P1</accession>
<dbReference type="Proteomes" id="UP000017836">
    <property type="component" value="Unassembled WGS sequence"/>
</dbReference>
<protein>
    <submittedName>
        <fullName evidence="1">Uncharacterized protein</fullName>
    </submittedName>
</protein>
<dbReference type="HOGENOM" id="CLU_2925639_0_0_1"/>
<keyword evidence="2" id="KW-1185">Reference proteome</keyword>
<evidence type="ECO:0000313" key="1">
    <source>
        <dbReference type="EMBL" id="ERN03407.1"/>
    </source>
</evidence>
<name>W1P0P1_AMBTC</name>
<dbReference type="AlphaFoldDB" id="W1P0P1"/>
<reference evidence="2" key="1">
    <citation type="journal article" date="2013" name="Science">
        <title>The Amborella genome and the evolution of flowering plants.</title>
        <authorList>
            <consortium name="Amborella Genome Project"/>
        </authorList>
    </citation>
    <scope>NUCLEOTIDE SEQUENCE [LARGE SCALE GENOMIC DNA]</scope>
</reference>
<proteinExistence type="predicted"/>
<organism evidence="1 2">
    <name type="scientific">Amborella trichopoda</name>
    <dbReference type="NCBI Taxonomy" id="13333"/>
    <lineage>
        <taxon>Eukaryota</taxon>
        <taxon>Viridiplantae</taxon>
        <taxon>Streptophyta</taxon>
        <taxon>Embryophyta</taxon>
        <taxon>Tracheophyta</taxon>
        <taxon>Spermatophyta</taxon>
        <taxon>Magnoliopsida</taxon>
        <taxon>Amborellales</taxon>
        <taxon>Amborellaceae</taxon>
        <taxon>Amborella</taxon>
    </lineage>
</organism>
<dbReference type="Gramene" id="ERN03407">
    <property type="protein sequence ID" value="ERN03407"/>
    <property type="gene ID" value="AMTR_s00003p00258840"/>
</dbReference>
<dbReference type="EMBL" id="KI394358">
    <property type="protein sequence ID" value="ERN03407.1"/>
    <property type="molecule type" value="Genomic_DNA"/>
</dbReference>
<gene>
    <name evidence="1" type="ORF">AMTR_s00003p00258840</name>
</gene>